<keyword evidence="2" id="KW-1185">Reference proteome</keyword>
<sequence length="584" mass="67691">MQEEPKYKNIDLVEQFYKENVDLKAIQKARASKKPVTSGLEPYTGEFGKAQKKHLLNRTMMGYAHRHYKDIENLTLDQALDLIFTPETKPDPPVNDYYHEVSKEEIEAQGHVYVEPGTSYVETSEPKVPPIQRYQSFYSWLLNLQVNQSTKIHWKLVFFLHNLLPASQGTVKMLYPHYMMLFNYSFRPYHKTIKALTLDPLMLFYLNLQISQKQSPDENYARELQELFTIGKGPNAQYTEYDIIAASRVLTGWQYSGNSLINEGPIQTIFNSAKHDPGTKNFSSFYGNRTIDGKMGNDGALELDELIEMIFETQECALYLSRRLYQFFVNPIINETAEVNIIKPLSEILRNNNFQLDIPLRVLLKSEHFFDSSFYFSLIKAPTEFMFGFMKEFEFEFKNYESKGDIPAKYINQDTTNFYKYKAIDWYMNNIGLRYIYPPSVSGWPAYYQAPVYDLFWINSITISERTKIGEQFGKWGLTLGPGDSGGWVQLVIDRAKYVTSLDDPTNLESVIEQVSERLLASPMSEETRNRIKNAILDGQSESHFTELVQAYLDDPSEENKNVLSGRLEDLFAGIFKLGEFQLF</sequence>
<dbReference type="InterPro" id="IPR014917">
    <property type="entry name" value="DUF1800"/>
</dbReference>
<accession>A0A4S3M145</accession>
<name>A0A4S3M145_9FLAO</name>
<dbReference type="AlphaFoldDB" id="A0A4S3M145"/>
<dbReference type="Pfam" id="PF08811">
    <property type="entry name" value="DUF1800"/>
    <property type="match status" value="1"/>
</dbReference>
<proteinExistence type="predicted"/>
<dbReference type="OrthoDB" id="9772295at2"/>
<protein>
    <submittedName>
        <fullName evidence="1">DUF1800 family protein</fullName>
    </submittedName>
</protein>
<comment type="caution">
    <text evidence="1">The sequence shown here is derived from an EMBL/GenBank/DDBJ whole genome shotgun (WGS) entry which is preliminary data.</text>
</comment>
<organism evidence="1 2">
    <name type="scientific">Robertkochia marina</name>
    <dbReference type="NCBI Taxonomy" id="1227945"/>
    <lineage>
        <taxon>Bacteria</taxon>
        <taxon>Pseudomonadati</taxon>
        <taxon>Bacteroidota</taxon>
        <taxon>Flavobacteriia</taxon>
        <taxon>Flavobacteriales</taxon>
        <taxon>Flavobacteriaceae</taxon>
        <taxon>Robertkochia</taxon>
    </lineage>
</organism>
<evidence type="ECO:0000313" key="2">
    <source>
        <dbReference type="Proteomes" id="UP000305939"/>
    </source>
</evidence>
<dbReference type="EMBL" id="SSMC01000002">
    <property type="protein sequence ID" value="THD67733.1"/>
    <property type="molecule type" value="Genomic_DNA"/>
</dbReference>
<dbReference type="Proteomes" id="UP000305939">
    <property type="component" value="Unassembled WGS sequence"/>
</dbReference>
<evidence type="ECO:0000313" key="1">
    <source>
        <dbReference type="EMBL" id="THD67733.1"/>
    </source>
</evidence>
<reference evidence="1 2" key="1">
    <citation type="submission" date="2019-04" db="EMBL/GenBank/DDBJ databases">
        <title>Draft genome sequence of Robertkochia marina CC-AMO-30D.</title>
        <authorList>
            <person name="Hameed A."/>
            <person name="Lin S.-Y."/>
            <person name="Shahina M."/>
            <person name="Lai W.-A."/>
            <person name="Young C.-C."/>
        </authorList>
    </citation>
    <scope>NUCLEOTIDE SEQUENCE [LARGE SCALE GENOMIC DNA]</scope>
    <source>
        <strain evidence="1 2">CC-AMO-30D</strain>
    </source>
</reference>
<gene>
    <name evidence="1" type="ORF">E7Z59_08750</name>
</gene>
<dbReference type="RefSeq" id="WP_136335938.1">
    <property type="nucleotide sequence ID" value="NZ_QXMP01000020.1"/>
</dbReference>